<dbReference type="OrthoDB" id="66620at2759"/>
<dbReference type="InParanoid" id="D2VX64"/>
<evidence type="ECO:0000256" key="4">
    <source>
        <dbReference type="ARBA" id="ARBA00022741"/>
    </source>
</evidence>
<name>D2VX64_NAEGR</name>
<evidence type="ECO:0000313" key="11">
    <source>
        <dbReference type="Proteomes" id="UP000006671"/>
    </source>
</evidence>
<dbReference type="KEGG" id="ngr:NAEGRDRAFT_73634"/>
<dbReference type="GO" id="GO:0016887">
    <property type="term" value="F:ATP hydrolysis activity"/>
    <property type="evidence" value="ECO:0007669"/>
    <property type="project" value="InterPro"/>
</dbReference>
<evidence type="ECO:0000256" key="6">
    <source>
        <dbReference type="ARBA" id="ARBA00022989"/>
    </source>
</evidence>
<dbReference type="Pfam" id="PF00005">
    <property type="entry name" value="ABC_tran"/>
    <property type="match status" value="1"/>
</dbReference>
<dbReference type="SUPFAM" id="SSF52540">
    <property type="entry name" value="P-loop containing nucleoside triphosphate hydrolases"/>
    <property type="match status" value="1"/>
</dbReference>
<sequence>MSGFVKPGEVLAIMGPSGAGKTSLLNILSQRVKASGGEILANGQHVGKAFKSISAFVQQDDVLLGNLTVRETLRYTAMLRLGNVSMKERMKRVDSLIQELGLSRVADTLPTTGLDAKTSLSVINTINKLAQNGRTVVLTIHQPRSDIFQSFDRLLLLARGKIAYFGNAKSVIPYFLKLGYDCPEAFNPADFFMDLVTENPALVEEGKTTKVEQNQRIETILSNYSENFEELASAKRDGVNMEHLTRKNKYTSGWFSQFFVVLMRSFLNTIRNKAVTMARLFQQVSTAFLLGLIYLRLKNDQTGVQDRLGVLFFSVSNMFFGSLSSSLNVLLGDKPVFNRERGAKLYRVSSWYVAKVIADIPSVLFFPLLFGCILYFWIGLNGSIDRFLMFLLIQAILGLTGQGLGIAIASISPNASVAFSIMPVISTILMLFGGFYLNLDNVPVYFVWIYW</sequence>
<proteinExistence type="predicted"/>
<dbReference type="PANTHER" id="PTHR48041:SF139">
    <property type="entry name" value="PROTEIN SCARLET"/>
    <property type="match status" value="1"/>
</dbReference>
<evidence type="ECO:0000256" key="1">
    <source>
        <dbReference type="ARBA" id="ARBA00004141"/>
    </source>
</evidence>
<dbReference type="InterPro" id="IPR050352">
    <property type="entry name" value="ABCG_transporters"/>
</dbReference>
<protein>
    <submittedName>
        <fullName evidence="10">Predicted protein</fullName>
    </submittedName>
</protein>
<feature type="transmembrane region" description="Helical" evidence="8">
    <location>
        <begin position="309"/>
        <end position="331"/>
    </location>
</feature>
<evidence type="ECO:0000256" key="3">
    <source>
        <dbReference type="ARBA" id="ARBA00022692"/>
    </source>
</evidence>
<dbReference type="PANTHER" id="PTHR48041">
    <property type="entry name" value="ABC TRANSPORTER G FAMILY MEMBER 28"/>
    <property type="match status" value="1"/>
</dbReference>
<dbReference type="SMART" id="SM00382">
    <property type="entry name" value="AAA"/>
    <property type="match status" value="1"/>
</dbReference>
<dbReference type="GO" id="GO:0005524">
    <property type="term" value="F:ATP binding"/>
    <property type="evidence" value="ECO:0007669"/>
    <property type="project" value="UniProtKB-KW"/>
</dbReference>
<dbReference type="EMBL" id="GG738906">
    <property type="protein sequence ID" value="EFC38572.1"/>
    <property type="molecule type" value="Genomic_DNA"/>
</dbReference>
<dbReference type="InterPro" id="IPR027417">
    <property type="entry name" value="P-loop_NTPase"/>
</dbReference>
<dbReference type="GeneID" id="8858069"/>
<dbReference type="InterPro" id="IPR003439">
    <property type="entry name" value="ABC_transporter-like_ATP-bd"/>
</dbReference>
<evidence type="ECO:0000256" key="2">
    <source>
        <dbReference type="ARBA" id="ARBA00022448"/>
    </source>
</evidence>
<dbReference type="AlphaFoldDB" id="D2VX64"/>
<dbReference type="Pfam" id="PF01061">
    <property type="entry name" value="ABC2_membrane"/>
    <property type="match status" value="1"/>
</dbReference>
<keyword evidence="3 8" id="KW-0812">Transmembrane</keyword>
<keyword evidence="11" id="KW-1185">Reference proteome</keyword>
<feature type="domain" description="AAA+ ATPase" evidence="9">
    <location>
        <begin position="7"/>
        <end position="161"/>
    </location>
</feature>
<feature type="transmembrane region" description="Helical" evidence="8">
    <location>
        <begin position="279"/>
        <end position="297"/>
    </location>
</feature>
<dbReference type="GO" id="GO:0140359">
    <property type="term" value="F:ABC-type transporter activity"/>
    <property type="evidence" value="ECO:0007669"/>
    <property type="project" value="InterPro"/>
</dbReference>
<dbReference type="InterPro" id="IPR043926">
    <property type="entry name" value="ABCG_dom"/>
</dbReference>
<dbReference type="Proteomes" id="UP000006671">
    <property type="component" value="Unassembled WGS sequence"/>
</dbReference>
<evidence type="ECO:0000256" key="8">
    <source>
        <dbReference type="SAM" id="Phobius"/>
    </source>
</evidence>
<dbReference type="RefSeq" id="XP_002671316.1">
    <property type="nucleotide sequence ID" value="XM_002671270.1"/>
</dbReference>
<dbReference type="eggNOG" id="KOG0061">
    <property type="taxonomic scope" value="Eukaryota"/>
</dbReference>
<gene>
    <name evidence="10" type="ORF">NAEGRDRAFT_73634</name>
</gene>
<dbReference type="InterPro" id="IPR003593">
    <property type="entry name" value="AAA+_ATPase"/>
</dbReference>
<comment type="subcellular location">
    <subcellularLocation>
        <location evidence="1">Membrane</location>
        <topology evidence="1">Multi-pass membrane protein</topology>
    </subcellularLocation>
</comment>
<dbReference type="OMA" id="FMLQFPA"/>
<keyword evidence="4" id="KW-0547">Nucleotide-binding</keyword>
<feature type="transmembrane region" description="Helical" evidence="8">
    <location>
        <begin position="390"/>
        <end position="410"/>
    </location>
</feature>
<evidence type="ECO:0000256" key="5">
    <source>
        <dbReference type="ARBA" id="ARBA00022840"/>
    </source>
</evidence>
<keyword evidence="6 8" id="KW-1133">Transmembrane helix</keyword>
<keyword evidence="7 8" id="KW-0472">Membrane</keyword>
<evidence type="ECO:0000259" key="9">
    <source>
        <dbReference type="SMART" id="SM00382"/>
    </source>
</evidence>
<dbReference type="VEuPathDB" id="AmoebaDB:NAEGRDRAFT_73634"/>
<dbReference type="GO" id="GO:0016020">
    <property type="term" value="C:membrane"/>
    <property type="evidence" value="ECO:0007669"/>
    <property type="project" value="UniProtKB-SubCell"/>
</dbReference>
<dbReference type="InterPro" id="IPR013525">
    <property type="entry name" value="ABC2_TM"/>
</dbReference>
<keyword evidence="2" id="KW-0813">Transport</keyword>
<accession>D2VX64</accession>
<feature type="transmembrane region" description="Helical" evidence="8">
    <location>
        <begin position="352"/>
        <end position="378"/>
    </location>
</feature>
<feature type="transmembrane region" description="Helical" evidence="8">
    <location>
        <begin position="417"/>
        <end position="437"/>
    </location>
</feature>
<reference evidence="10 11" key="1">
    <citation type="journal article" date="2010" name="Cell">
        <title>The genome of Naegleria gruberi illuminates early eukaryotic versatility.</title>
        <authorList>
            <person name="Fritz-Laylin L.K."/>
            <person name="Prochnik S.E."/>
            <person name="Ginger M.L."/>
            <person name="Dacks J.B."/>
            <person name="Carpenter M.L."/>
            <person name="Field M.C."/>
            <person name="Kuo A."/>
            <person name="Paredez A."/>
            <person name="Chapman J."/>
            <person name="Pham J."/>
            <person name="Shu S."/>
            <person name="Neupane R."/>
            <person name="Cipriano M."/>
            <person name="Mancuso J."/>
            <person name="Tu H."/>
            <person name="Salamov A."/>
            <person name="Lindquist E."/>
            <person name="Shapiro H."/>
            <person name="Lucas S."/>
            <person name="Grigoriev I.V."/>
            <person name="Cande W.Z."/>
            <person name="Fulton C."/>
            <person name="Rokhsar D.S."/>
            <person name="Dawson S.C."/>
        </authorList>
    </citation>
    <scope>NUCLEOTIDE SEQUENCE [LARGE SCALE GENOMIC DNA]</scope>
    <source>
        <strain evidence="10 11">NEG-M</strain>
    </source>
</reference>
<evidence type="ECO:0000313" key="10">
    <source>
        <dbReference type="EMBL" id="EFC38572.1"/>
    </source>
</evidence>
<dbReference type="Pfam" id="PF19055">
    <property type="entry name" value="ABC2_membrane_7"/>
    <property type="match status" value="1"/>
</dbReference>
<dbReference type="Gene3D" id="3.40.50.300">
    <property type="entry name" value="P-loop containing nucleotide triphosphate hydrolases"/>
    <property type="match status" value="2"/>
</dbReference>
<keyword evidence="5" id="KW-0067">ATP-binding</keyword>
<organism evidence="11">
    <name type="scientific">Naegleria gruberi</name>
    <name type="common">Amoeba</name>
    <dbReference type="NCBI Taxonomy" id="5762"/>
    <lineage>
        <taxon>Eukaryota</taxon>
        <taxon>Discoba</taxon>
        <taxon>Heterolobosea</taxon>
        <taxon>Tetramitia</taxon>
        <taxon>Eutetramitia</taxon>
        <taxon>Vahlkampfiidae</taxon>
        <taxon>Naegleria</taxon>
    </lineage>
</organism>
<evidence type="ECO:0000256" key="7">
    <source>
        <dbReference type="ARBA" id="ARBA00023136"/>
    </source>
</evidence>